<organism evidence="1 2">
    <name type="scientific">Rhizobium phage Paso</name>
    <dbReference type="NCBI Taxonomy" id="2767574"/>
    <lineage>
        <taxon>Viruses</taxon>
        <taxon>Duplodnaviria</taxon>
        <taxon>Heunggongvirae</taxon>
        <taxon>Uroviricota</taxon>
        <taxon>Caudoviricetes</taxon>
        <taxon>Autographivirales</taxon>
        <taxon>Dunnvirinae</taxon>
        <taxon>Pasovirus</taxon>
        <taxon>Pasovirus paso</taxon>
    </lineage>
</organism>
<evidence type="ECO:0000313" key="2">
    <source>
        <dbReference type="Proteomes" id="UP000516513"/>
    </source>
</evidence>
<evidence type="ECO:0000313" key="1">
    <source>
        <dbReference type="EMBL" id="QOE32127.1"/>
    </source>
</evidence>
<dbReference type="Proteomes" id="UP000516513">
    <property type="component" value="Segment"/>
</dbReference>
<sequence>MRNIVLTYQQGPDMKKALSAAVFTILAIKATHKYGFNLDAPTAELLAEVETQVMYDGPGDTGGVAFVMKSGEIKCLCGGGGAFDELVNLAKAAGGKWLTCFDIGDIVERYEHHGFYIQEQFPYDPDLAQNVPSWAVGSPVVKMVL</sequence>
<name>A0A7L8G4N2_9CAUD</name>
<dbReference type="EMBL" id="MT708546">
    <property type="protein sequence ID" value="QOE32127.1"/>
    <property type="molecule type" value="Genomic_DNA"/>
</dbReference>
<accession>A0A7L8G4N2</accession>
<keyword evidence="2" id="KW-1185">Reference proteome</keyword>
<gene>
    <name evidence="1" type="ORF">CPT_Paso_010</name>
</gene>
<protein>
    <submittedName>
        <fullName evidence="1">Uncharacterized protein</fullName>
    </submittedName>
</protein>
<proteinExistence type="predicted"/>
<reference evidence="1 2" key="1">
    <citation type="submission" date="2020-07" db="EMBL/GenBank/DDBJ databases">
        <title>Complete genome sequence of Rhizobium japonicum phage Paso.</title>
        <authorList>
            <person name="McBee D.B."/>
            <person name="Ravindran A."/>
            <person name="Newkirk H."/>
            <person name="Gonzalez C."/>
            <person name="Young R."/>
            <person name="Liu M."/>
        </authorList>
    </citation>
    <scope>NUCLEOTIDE SEQUENCE [LARGE SCALE GENOMIC DNA]</scope>
</reference>